<name>A0A0U4JA21_9CAUD</name>
<dbReference type="Proteomes" id="UP000222888">
    <property type="component" value="Segment"/>
</dbReference>
<dbReference type="GeneID" id="40079314"/>
<dbReference type="KEGG" id="vg:40079314"/>
<sequence>MIKPKAKKRLKRDIFTILTVLFGMLFIAGCGGGWTGTGVVVDKNMHEAGYRPVSWSQKNEWMPECFELIIRDNATKKLEKGCVSEYVWQKAVVDQPITISKEDL</sequence>
<dbReference type="OrthoDB" id="33290at10239"/>
<reference evidence="1 2" key="1">
    <citation type="submission" date="2015-11" db="EMBL/GenBank/DDBJ databases">
        <authorList>
            <person name="Amegashie A.K."/>
            <person name="Borst K.R."/>
            <person name="Casazza W.J."/>
            <person name="Chen K.H."/>
            <person name="Evans D.R."/>
            <person name="Huang J."/>
            <person name="Kaku B.M."/>
            <person name="Khetarpal S.K."/>
            <person name="Keifer M.E."/>
            <person name="Kolev H.M."/>
            <person name="McDonald H.N."/>
            <person name="Nkangabwa M.S."/>
            <person name="Rickstrew G.A."/>
            <person name="Schlossman J.R."/>
            <person name="Tender C.M."/>
            <person name="Thomas C.G."/>
            <person name="Vanderveen L.N."/>
            <person name="Varma R.N."/>
            <person name="Wong N."/>
            <person name="Zhang C.W."/>
            <person name="Cutting C.L."/>
            <person name="Davison P.A."/>
            <person name="Braun M.A."/>
            <person name="Lopez A.J."/>
            <person name="Jarvik J.W."/>
            <person name="Bradley K.W."/>
            <person name="Asai D.J."/>
            <person name="Bowman C.A."/>
            <person name="Russell D.A."/>
            <person name="Pope W.H."/>
            <person name="Jacobs-Sera D."/>
            <person name="Hendrix R.W."/>
            <person name="Hatfull G.F."/>
        </authorList>
    </citation>
    <scope>NUCLEOTIDE SEQUENCE [LARGE SCALE GENOMIC DNA]</scope>
</reference>
<dbReference type="RefSeq" id="YP_009603434.1">
    <property type="nucleotide sequence ID" value="NC_041951.1"/>
</dbReference>
<proteinExistence type="predicted"/>
<evidence type="ECO:0000313" key="2">
    <source>
        <dbReference type="Proteomes" id="UP000222888"/>
    </source>
</evidence>
<protein>
    <recommendedName>
        <fullName evidence="3">Lipoprotein</fullName>
    </recommendedName>
</protein>
<evidence type="ECO:0008006" key="3">
    <source>
        <dbReference type="Google" id="ProtNLM"/>
    </source>
</evidence>
<keyword evidence="2" id="KW-1185">Reference proteome</keyword>
<organism evidence="1 2">
    <name type="scientific">Arthrobacter phage CapnMurica</name>
    <dbReference type="NCBI Taxonomy" id="1772294"/>
    <lineage>
        <taxon>Viruses</taxon>
        <taxon>Duplodnaviria</taxon>
        <taxon>Heunggongvirae</taxon>
        <taxon>Uroviricota</taxon>
        <taxon>Caudoviricetes</taxon>
        <taxon>Gordonvirus</taxon>
        <taxon>Gordonvirus captnmurica</taxon>
    </lineage>
</organism>
<evidence type="ECO:0000313" key="1">
    <source>
        <dbReference type="EMBL" id="ALY08661.1"/>
    </source>
</evidence>
<dbReference type="EMBL" id="KU160641">
    <property type="protein sequence ID" value="ALY08661.1"/>
    <property type="molecule type" value="Genomic_DNA"/>
</dbReference>
<accession>A0A0U4JA21</accession>
<dbReference type="PROSITE" id="PS51257">
    <property type="entry name" value="PROKAR_LIPOPROTEIN"/>
    <property type="match status" value="1"/>
</dbReference>
<gene>
    <name evidence="1" type="primary">61</name>
    <name evidence="1" type="ORF">CAPNMURICA_61</name>
</gene>